<dbReference type="PROSITE" id="PS50271">
    <property type="entry name" value="ZF_UBP"/>
    <property type="match status" value="1"/>
</dbReference>
<dbReference type="GO" id="GO:0008270">
    <property type="term" value="F:zinc ion binding"/>
    <property type="evidence" value="ECO:0007669"/>
    <property type="project" value="UniProtKB-KW"/>
</dbReference>
<evidence type="ECO:0000256" key="3">
    <source>
        <dbReference type="ARBA" id="ARBA00022670"/>
    </source>
</evidence>
<evidence type="ECO:0000256" key="6">
    <source>
        <dbReference type="ARBA" id="ARBA00022786"/>
    </source>
</evidence>
<dbReference type="InterPro" id="IPR038765">
    <property type="entry name" value="Papain-like_cys_pep_sf"/>
</dbReference>
<reference evidence="19" key="1">
    <citation type="submission" date="2018-06" db="EMBL/GenBank/DDBJ databases">
        <authorList>
            <person name="Guldener U."/>
        </authorList>
    </citation>
    <scope>NUCLEOTIDE SEQUENCE [LARGE SCALE GENOMIC DNA]</scope>
    <source>
        <strain evidence="19">UTAD17</strain>
    </source>
</reference>
<evidence type="ECO:0000259" key="16">
    <source>
        <dbReference type="PROSITE" id="PS50235"/>
    </source>
</evidence>
<evidence type="ECO:0000256" key="9">
    <source>
        <dbReference type="ARBA" id="ARBA00022833"/>
    </source>
</evidence>
<dbReference type="InterPro" id="IPR050185">
    <property type="entry name" value="Ub_carboxyl-term_hydrolase"/>
</dbReference>
<evidence type="ECO:0000313" key="19">
    <source>
        <dbReference type="Proteomes" id="UP000262825"/>
    </source>
</evidence>
<dbReference type="EMBL" id="UFAJ01000195">
    <property type="protein sequence ID" value="SSD59734.1"/>
    <property type="molecule type" value="Genomic_DNA"/>
</dbReference>
<evidence type="ECO:0000256" key="10">
    <source>
        <dbReference type="ARBA" id="ARBA00023015"/>
    </source>
</evidence>
<keyword evidence="5 14" id="KW-0863">Zinc-finger</keyword>
<keyword evidence="19" id="KW-1185">Reference proteome</keyword>
<accession>A0A376B5I7</accession>
<dbReference type="GO" id="GO:0005634">
    <property type="term" value="C:nucleus"/>
    <property type="evidence" value="ECO:0007669"/>
    <property type="project" value="UniProtKB-SubCell"/>
</dbReference>
<protein>
    <recommendedName>
        <fullName evidence="15">Ubiquitin carboxyl-terminal hydrolase</fullName>
        <ecNumber evidence="15">3.4.19.12</ecNumber>
    </recommendedName>
</protein>
<evidence type="ECO:0000259" key="17">
    <source>
        <dbReference type="PROSITE" id="PS50271"/>
    </source>
</evidence>
<name>A0A376B5I7_9ASCO</name>
<dbReference type="InterPro" id="IPR001607">
    <property type="entry name" value="Znf_UBP"/>
</dbReference>
<dbReference type="SUPFAM" id="SSF54001">
    <property type="entry name" value="Cysteine proteinases"/>
    <property type="match status" value="1"/>
</dbReference>
<comment type="subcellular location">
    <subcellularLocation>
        <location evidence="2">Nucleus</location>
    </subcellularLocation>
</comment>
<dbReference type="GO" id="GO:0004843">
    <property type="term" value="F:cysteine-type deubiquitinase activity"/>
    <property type="evidence" value="ECO:0007669"/>
    <property type="project" value="UniProtKB-UniRule"/>
</dbReference>
<dbReference type="InterPro" id="IPR013083">
    <property type="entry name" value="Znf_RING/FYVE/PHD"/>
</dbReference>
<dbReference type="PROSITE" id="PS00973">
    <property type="entry name" value="USP_2"/>
    <property type="match status" value="1"/>
</dbReference>
<evidence type="ECO:0000256" key="13">
    <source>
        <dbReference type="ARBA" id="ARBA00038490"/>
    </source>
</evidence>
<evidence type="ECO:0000256" key="14">
    <source>
        <dbReference type="PROSITE-ProRule" id="PRU00502"/>
    </source>
</evidence>
<gene>
    <name evidence="18" type="ORF">SCODWIG_01495</name>
</gene>
<evidence type="ECO:0000256" key="11">
    <source>
        <dbReference type="ARBA" id="ARBA00023163"/>
    </source>
</evidence>
<dbReference type="InterPro" id="IPR028889">
    <property type="entry name" value="USP"/>
</dbReference>
<keyword evidence="11" id="KW-0804">Transcription</keyword>
<dbReference type="GO" id="GO:0006508">
    <property type="term" value="P:proteolysis"/>
    <property type="evidence" value="ECO:0007669"/>
    <property type="project" value="UniProtKB-KW"/>
</dbReference>
<dbReference type="Gene3D" id="3.30.40.10">
    <property type="entry name" value="Zinc/RING finger domain, C3HC4 (zinc finger)"/>
    <property type="match status" value="1"/>
</dbReference>
<keyword evidence="9" id="KW-0862">Zinc</keyword>
<dbReference type="Proteomes" id="UP000262825">
    <property type="component" value="Unassembled WGS sequence"/>
</dbReference>
<keyword evidence="7 15" id="KW-0378">Hydrolase</keyword>
<dbReference type="GO" id="GO:0016579">
    <property type="term" value="P:protein deubiquitination"/>
    <property type="evidence" value="ECO:0007669"/>
    <property type="project" value="InterPro"/>
</dbReference>
<dbReference type="PROSITE" id="PS00972">
    <property type="entry name" value="USP_1"/>
    <property type="match status" value="1"/>
</dbReference>
<evidence type="ECO:0000256" key="2">
    <source>
        <dbReference type="ARBA" id="ARBA00004123"/>
    </source>
</evidence>
<keyword evidence="10" id="KW-0805">Transcription regulation</keyword>
<evidence type="ECO:0000256" key="15">
    <source>
        <dbReference type="RuleBase" id="RU366025"/>
    </source>
</evidence>
<keyword evidence="4" id="KW-0479">Metal-binding</keyword>
<dbReference type="InterPro" id="IPR018200">
    <property type="entry name" value="USP_CS"/>
</dbReference>
<dbReference type="VEuPathDB" id="FungiDB:SCODWIG_01495"/>
<dbReference type="PANTHER" id="PTHR21646:SF33">
    <property type="entry name" value="UBIQUITIN CARBOXYL-TERMINAL HYDROLASE 22"/>
    <property type="match status" value="1"/>
</dbReference>
<evidence type="ECO:0000256" key="12">
    <source>
        <dbReference type="ARBA" id="ARBA00023242"/>
    </source>
</evidence>
<feature type="domain" description="USP" evidence="16">
    <location>
        <begin position="64"/>
        <end position="422"/>
    </location>
</feature>
<proteinExistence type="inferred from homology"/>
<evidence type="ECO:0000313" key="18">
    <source>
        <dbReference type="EMBL" id="SSD59734.1"/>
    </source>
</evidence>
<keyword evidence="3 15" id="KW-0645">Protease</keyword>
<keyword evidence="6 15" id="KW-0833">Ubl conjugation pathway</keyword>
<evidence type="ECO:0000256" key="7">
    <source>
        <dbReference type="ARBA" id="ARBA00022801"/>
    </source>
</evidence>
<sequence length="425" mass="49398">MNHYLKSKHFLGVNSLNGALYCFRCNTYVMDNEFVSHVDQLKDWDLILEKSFEPTNYELFTGLSGIHNMGSTCFMSSVIQSISHNPYIVKYFMDQSHICASHQSITSGSNVKVEKVDSSSCMSCTLYDIINDIYGYTMTVGSLGEYKELNSLDSKLQNKNIDHSFVKFLQCAWKVNNNFTGYTQQDAHEFWQFLLNQLHNDYTKHYGNNHKYNNSSKSFQRHICDCVSHRTFQGFLKSIIKCPHCSNDQVTIDPYMDLSLDISENKTTLYQCLESFHKKEILKDYQFNCNNCSKTSTSVSRKFTLMKIPPVLVIQFKRFRHTVNGKSEKLNNFIEFPAYLNLKDFCEVNSILGNKNNNNKINIIYELFSVISHDGSVDTGHYVSFCKVQNMEWYKFNDNMIQKVSQSDVLKERAYLLFYCIKNFG</sequence>
<evidence type="ECO:0000256" key="8">
    <source>
        <dbReference type="ARBA" id="ARBA00022807"/>
    </source>
</evidence>
<dbReference type="PANTHER" id="PTHR21646">
    <property type="entry name" value="UBIQUITIN CARBOXYL-TERMINAL HYDROLASE"/>
    <property type="match status" value="1"/>
</dbReference>
<feature type="domain" description="UBP-type" evidence="17">
    <location>
        <begin position="1"/>
        <end position="48"/>
    </location>
</feature>
<keyword evidence="8 15" id="KW-0788">Thiol protease</keyword>
<dbReference type="InterPro" id="IPR001394">
    <property type="entry name" value="Peptidase_C19_UCH"/>
</dbReference>
<dbReference type="Gene3D" id="3.90.70.10">
    <property type="entry name" value="Cysteine proteinases"/>
    <property type="match status" value="1"/>
</dbReference>
<comment type="similarity">
    <text evidence="13">Belongs to the peptidase C19 family. UBP8 subfamily.</text>
</comment>
<dbReference type="AlphaFoldDB" id="A0A376B5I7"/>
<evidence type="ECO:0000256" key="1">
    <source>
        <dbReference type="ARBA" id="ARBA00000707"/>
    </source>
</evidence>
<organism evidence="18 19">
    <name type="scientific">Saccharomycodes ludwigii</name>
    <dbReference type="NCBI Taxonomy" id="36035"/>
    <lineage>
        <taxon>Eukaryota</taxon>
        <taxon>Fungi</taxon>
        <taxon>Dikarya</taxon>
        <taxon>Ascomycota</taxon>
        <taxon>Saccharomycotina</taxon>
        <taxon>Saccharomycetes</taxon>
        <taxon>Saccharomycodales</taxon>
        <taxon>Saccharomycodaceae</taxon>
        <taxon>Saccharomycodes</taxon>
    </lineage>
</organism>
<dbReference type="Pfam" id="PF00443">
    <property type="entry name" value="UCH"/>
    <property type="match status" value="1"/>
</dbReference>
<keyword evidence="12" id="KW-0539">Nucleus</keyword>
<comment type="catalytic activity">
    <reaction evidence="1 15">
        <text>Thiol-dependent hydrolysis of ester, thioester, amide, peptide and isopeptide bonds formed by the C-terminal Gly of ubiquitin (a 76-residue protein attached to proteins as an intracellular targeting signal).</text>
        <dbReference type="EC" id="3.4.19.12"/>
    </reaction>
</comment>
<evidence type="ECO:0000256" key="5">
    <source>
        <dbReference type="ARBA" id="ARBA00022771"/>
    </source>
</evidence>
<dbReference type="EC" id="3.4.19.12" evidence="15"/>
<evidence type="ECO:0000256" key="4">
    <source>
        <dbReference type="ARBA" id="ARBA00022723"/>
    </source>
</evidence>
<dbReference type="PROSITE" id="PS50235">
    <property type="entry name" value="USP_3"/>
    <property type="match status" value="1"/>
</dbReference>